<gene>
    <name evidence="1" type="ORF">KI387_001344</name>
</gene>
<name>A0AA38GUQ2_TAXCH</name>
<comment type="caution">
    <text evidence="1">The sequence shown here is derived from an EMBL/GenBank/DDBJ whole genome shotgun (WGS) entry which is preliminary data.</text>
</comment>
<accession>A0AA38GUQ2</accession>
<dbReference type="AlphaFoldDB" id="A0AA38GUQ2"/>
<dbReference type="EMBL" id="JAHRHJ020000001">
    <property type="protein sequence ID" value="KAH9329236.1"/>
    <property type="molecule type" value="Genomic_DNA"/>
</dbReference>
<organism evidence="1 2">
    <name type="scientific">Taxus chinensis</name>
    <name type="common">Chinese yew</name>
    <name type="synonym">Taxus wallichiana var. chinensis</name>
    <dbReference type="NCBI Taxonomy" id="29808"/>
    <lineage>
        <taxon>Eukaryota</taxon>
        <taxon>Viridiplantae</taxon>
        <taxon>Streptophyta</taxon>
        <taxon>Embryophyta</taxon>
        <taxon>Tracheophyta</taxon>
        <taxon>Spermatophyta</taxon>
        <taxon>Pinopsida</taxon>
        <taxon>Pinidae</taxon>
        <taxon>Conifers II</taxon>
        <taxon>Cupressales</taxon>
        <taxon>Taxaceae</taxon>
        <taxon>Taxus</taxon>
    </lineage>
</organism>
<feature type="non-terminal residue" evidence="1">
    <location>
        <position position="104"/>
    </location>
</feature>
<evidence type="ECO:0000313" key="1">
    <source>
        <dbReference type="EMBL" id="KAH9329236.1"/>
    </source>
</evidence>
<sequence length="104" mass="11937">MLKRVKLLENEMGVVPENIRDELSSSREEHILVVQKKIDEVIMPFTLDSIGRIINLHVDIEGYGPSLERVKANIVDFSRGLMWFKTEKEVVAKADGKLLSHMFD</sequence>
<proteinExistence type="predicted"/>
<dbReference type="Proteomes" id="UP000824469">
    <property type="component" value="Unassembled WGS sequence"/>
</dbReference>
<evidence type="ECO:0000313" key="2">
    <source>
        <dbReference type="Proteomes" id="UP000824469"/>
    </source>
</evidence>
<reference evidence="1 2" key="1">
    <citation type="journal article" date="2021" name="Nat. Plants">
        <title>The Taxus genome provides insights into paclitaxel biosynthesis.</title>
        <authorList>
            <person name="Xiong X."/>
            <person name="Gou J."/>
            <person name="Liao Q."/>
            <person name="Li Y."/>
            <person name="Zhou Q."/>
            <person name="Bi G."/>
            <person name="Li C."/>
            <person name="Du R."/>
            <person name="Wang X."/>
            <person name="Sun T."/>
            <person name="Guo L."/>
            <person name="Liang H."/>
            <person name="Lu P."/>
            <person name="Wu Y."/>
            <person name="Zhang Z."/>
            <person name="Ro D.K."/>
            <person name="Shang Y."/>
            <person name="Huang S."/>
            <person name="Yan J."/>
        </authorList>
    </citation>
    <scope>NUCLEOTIDE SEQUENCE [LARGE SCALE GENOMIC DNA]</scope>
    <source>
        <strain evidence="1">Ta-2019</strain>
    </source>
</reference>
<keyword evidence="2" id="KW-1185">Reference proteome</keyword>
<protein>
    <submittedName>
        <fullName evidence="1">Uncharacterized protein</fullName>
    </submittedName>
</protein>